<evidence type="ECO:0000313" key="2">
    <source>
        <dbReference type="Proteomes" id="UP001500540"/>
    </source>
</evidence>
<evidence type="ECO:0000313" key="1">
    <source>
        <dbReference type="EMBL" id="GAA3771883.1"/>
    </source>
</evidence>
<proteinExistence type="predicted"/>
<name>A0ABP7GQA0_9MICO</name>
<gene>
    <name evidence="1" type="ORF">GCM10022240_25000</name>
</gene>
<accession>A0ABP7GQA0</accession>
<dbReference type="RefSeq" id="WP_344784102.1">
    <property type="nucleotide sequence ID" value="NZ_BAABAF010000008.1"/>
</dbReference>
<organism evidence="1 2">
    <name type="scientific">Microbacterium kribbense</name>
    <dbReference type="NCBI Taxonomy" id="433645"/>
    <lineage>
        <taxon>Bacteria</taxon>
        <taxon>Bacillati</taxon>
        <taxon>Actinomycetota</taxon>
        <taxon>Actinomycetes</taxon>
        <taxon>Micrococcales</taxon>
        <taxon>Microbacteriaceae</taxon>
        <taxon>Microbacterium</taxon>
    </lineage>
</organism>
<dbReference type="EMBL" id="BAABAF010000008">
    <property type="protein sequence ID" value="GAA3771883.1"/>
    <property type="molecule type" value="Genomic_DNA"/>
</dbReference>
<reference evidence="2" key="1">
    <citation type="journal article" date="2019" name="Int. J. Syst. Evol. Microbiol.">
        <title>The Global Catalogue of Microorganisms (GCM) 10K type strain sequencing project: providing services to taxonomists for standard genome sequencing and annotation.</title>
        <authorList>
            <consortium name="The Broad Institute Genomics Platform"/>
            <consortium name="The Broad Institute Genome Sequencing Center for Infectious Disease"/>
            <person name="Wu L."/>
            <person name="Ma J."/>
        </authorList>
    </citation>
    <scope>NUCLEOTIDE SEQUENCE [LARGE SCALE GENOMIC DNA]</scope>
    <source>
        <strain evidence="2">JCM 16950</strain>
    </source>
</reference>
<protein>
    <recommendedName>
        <fullName evidence="3">AbiEi antitoxin C-terminal domain-containing protein</fullName>
    </recommendedName>
</protein>
<keyword evidence="2" id="KW-1185">Reference proteome</keyword>
<evidence type="ECO:0008006" key="3">
    <source>
        <dbReference type="Google" id="ProtNLM"/>
    </source>
</evidence>
<dbReference type="Proteomes" id="UP001500540">
    <property type="component" value="Unassembled WGS sequence"/>
</dbReference>
<comment type="caution">
    <text evidence="1">The sequence shown here is derived from an EMBL/GenBank/DDBJ whole genome shotgun (WGS) entry which is preliminary data.</text>
</comment>
<sequence length="186" mass="19874">MTSPYLYFPGGRLSSAELTAACLDGHLVALGEGYIPADAVETAALRAASLRELLPPGVAATHRSAAWIHGAPAAPPARHRVQRVSARRLHHRIDRRLQFHDTRMPPADVVRIGGVLVTTPIRTLVDLTRTAGPGHRRAALLMVQAGIADAEDAIAWLHASPGLPGKRTALPLLQAWASADQPEVTR</sequence>